<reference evidence="2 3" key="1">
    <citation type="journal article" date="2023" name="G3 (Bethesda)">
        <title>A chromosome-length genome assembly and annotation of blackberry (Rubus argutus, cv. 'Hillquist').</title>
        <authorList>
            <person name="Bruna T."/>
            <person name="Aryal R."/>
            <person name="Dudchenko O."/>
            <person name="Sargent D.J."/>
            <person name="Mead D."/>
            <person name="Buti M."/>
            <person name="Cavallini A."/>
            <person name="Hytonen T."/>
            <person name="Andres J."/>
            <person name="Pham M."/>
            <person name="Weisz D."/>
            <person name="Mascagni F."/>
            <person name="Usai G."/>
            <person name="Natali L."/>
            <person name="Bassil N."/>
            <person name="Fernandez G.E."/>
            <person name="Lomsadze A."/>
            <person name="Armour M."/>
            <person name="Olukolu B."/>
            <person name="Poorten T."/>
            <person name="Britton C."/>
            <person name="Davik J."/>
            <person name="Ashrafi H."/>
            <person name="Aiden E.L."/>
            <person name="Borodovsky M."/>
            <person name="Worthington M."/>
        </authorList>
    </citation>
    <scope>NUCLEOTIDE SEQUENCE [LARGE SCALE GENOMIC DNA]</scope>
    <source>
        <strain evidence="2">PI 553951</strain>
    </source>
</reference>
<gene>
    <name evidence="2" type="ORF">M0R45_034363</name>
</gene>
<protein>
    <submittedName>
        <fullName evidence="2">Uncharacterized protein</fullName>
    </submittedName>
</protein>
<proteinExistence type="predicted"/>
<evidence type="ECO:0000313" key="3">
    <source>
        <dbReference type="Proteomes" id="UP001457282"/>
    </source>
</evidence>
<comment type="caution">
    <text evidence="2">The sequence shown here is derived from an EMBL/GenBank/DDBJ whole genome shotgun (WGS) entry which is preliminary data.</text>
</comment>
<evidence type="ECO:0000256" key="1">
    <source>
        <dbReference type="SAM" id="MobiDB-lite"/>
    </source>
</evidence>
<sequence length="103" mass="11454">MYLKKPQWTEGITPKASPESESDSPTTAVGDLVNSLTTQRVYREVTLALLVPPSPRPSLAPQVPPIRSRVRLHHQPILPGPIYPRTSSGAVLSWRISTRLFRC</sequence>
<feature type="region of interest" description="Disordered" evidence="1">
    <location>
        <begin position="1"/>
        <end position="29"/>
    </location>
</feature>
<name>A0AAW1VSW9_RUBAR</name>
<accession>A0AAW1VSW9</accession>
<dbReference type="AlphaFoldDB" id="A0AAW1VSW9"/>
<dbReference type="Proteomes" id="UP001457282">
    <property type="component" value="Unassembled WGS sequence"/>
</dbReference>
<dbReference type="EMBL" id="JBEDUW010000007">
    <property type="protein sequence ID" value="KAK9910398.1"/>
    <property type="molecule type" value="Genomic_DNA"/>
</dbReference>
<organism evidence="2 3">
    <name type="scientific">Rubus argutus</name>
    <name type="common">Southern blackberry</name>
    <dbReference type="NCBI Taxonomy" id="59490"/>
    <lineage>
        <taxon>Eukaryota</taxon>
        <taxon>Viridiplantae</taxon>
        <taxon>Streptophyta</taxon>
        <taxon>Embryophyta</taxon>
        <taxon>Tracheophyta</taxon>
        <taxon>Spermatophyta</taxon>
        <taxon>Magnoliopsida</taxon>
        <taxon>eudicotyledons</taxon>
        <taxon>Gunneridae</taxon>
        <taxon>Pentapetalae</taxon>
        <taxon>rosids</taxon>
        <taxon>fabids</taxon>
        <taxon>Rosales</taxon>
        <taxon>Rosaceae</taxon>
        <taxon>Rosoideae</taxon>
        <taxon>Rosoideae incertae sedis</taxon>
        <taxon>Rubus</taxon>
    </lineage>
</organism>
<keyword evidence="3" id="KW-1185">Reference proteome</keyword>
<evidence type="ECO:0000313" key="2">
    <source>
        <dbReference type="EMBL" id="KAK9910398.1"/>
    </source>
</evidence>